<dbReference type="Gene3D" id="3.50.50.60">
    <property type="entry name" value="FAD/NAD(P)-binding domain"/>
    <property type="match status" value="1"/>
</dbReference>
<feature type="active site" description="Proton acceptor" evidence="7">
    <location>
        <position position="558"/>
    </location>
</feature>
<evidence type="ECO:0000256" key="5">
    <source>
        <dbReference type="ARBA" id="ARBA00022827"/>
    </source>
</evidence>
<dbReference type="Proteomes" id="UP001385951">
    <property type="component" value="Unassembled WGS sequence"/>
</dbReference>
<evidence type="ECO:0000256" key="1">
    <source>
        <dbReference type="ARBA" id="ARBA00001974"/>
    </source>
</evidence>
<dbReference type="Pfam" id="PF05199">
    <property type="entry name" value="GMC_oxred_C"/>
    <property type="match status" value="1"/>
</dbReference>
<dbReference type="PANTHER" id="PTHR11552">
    <property type="entry name" value="GLUCOSE-METHANOL-CHOLINE GMC OXIDOREDUCTASE"/>
    <property type="match status" value="1"/>
</dbReference>
<dbReference type="GO" id="GO:0016614">
    <property type="term" value="F:oxidoreductase activity, acting on CH-OH group of donors"/>
    <property type="evidence" value="ECO:0007669"/>
    <property type="project" value="InterPro"/>
</dbReference>
<reference evidence="10 11" key="1">
    <citation type="submission" date="2022-09" db="EMBL/GenBank/DDBJ databases">
        <authorList>
            <person name="Palmer J.M."/>
        </authorList>
    </citation>
    <scope>NUCLEOTIDE SEQUENCE [LARGE SCALE GENOMIC DNA]</scope>
    <source>
        <strain evidence="10 11">DSM 7382</strain>
    </source>
</reference>
<dbReference type="InterPro" id="IPR000172">
    <property type="entry name" value="GMC_OxRdtase_N"/>
</dbReference>
<proteinExistence type="inferred from homology"/>
<keyword evidence="6" id="KW-0560">Oxidoreductase</keyword>
<accession>A0AAW0FWW5</accession>
<dbReference type="PANTHER" id="PTHR11552:SF201">
    <property type="entry name" value="GLUCOSE-METHANOL-CHOLINE OXIDOREDUCTASE N-TERMINAL DOMAIN-CONTAINING PROTEIN"/>
    <property type="match status" value="1"/>
</dbReference>
<dbReference type="PROSITE" id="PS00623">
    <property type="entry name" value="GMC_OXRED_1"/>
    <property type="match status" value="1"/>
</dbReference>
<comment type="similarity">
    <text evidence="2 8">Belongs to the GMC oxidoreductase family.</text>
</comment>
<dbReference type="AlphaFoldDB" id="A0AAW0FWW5"/>
<evidence type="ECO:0000256" key="4">
    <source>
        <dbReference type="ARBA" id="ARBA00022729"/>
    </source>
</evidence>
<dbReference type="InterPro" id="IPR012132">
    <property type="entry name" value="GMC_OxRdtase"/>
</dbReference>
<dbReference type="SUPFAM" id="SSF51905">
    <property type="entry name" value="FAD/NAD(P)-binding domain"/>
    <property type="match status" value="1"/>
</dbReference>
<dbReference type="InterPro" id="IPR036188">
    <property type="entry name" value="FAD/NAD-bd_sf"/>
</dbReference>
<sequence length="580" mass="61975">MPIYTAEEQLPQRQYDFIIIGGGTAGNVLANRLSENSDISVLIIEAGADTNDNLPVQVPFLSVTLSGSEIDWKYKTVPQAGLNGRVIPCARGRALGGSSAINLLTYNRGSDDIWDHWAKLTDDQSWSWSKIQRYYLKNSRLVAPADGRDTNGEVDPLVHGDGPLEVSVPGHILPIDDLVVQSSKQLGGRFKYNSDFNSGDCTGVGFMQSTIGNGVRSDSNTAYLQPAASRPNLHILLNTHITRLIHSVSANSGPIFTTVELGTPNNKSERTQVSASKEVILSAGVIGTPQILQLSGIGDASALRSLNITPVLDLPDVGAHLADHPLVANYFKVSSEGTWDNVLRDGSVLGANMGQWQSSRQGLFVDSPGNTQSYQRLPPDSSAFDGISDPSSGPKSAHTELIFINGFAQFGETPPPTSGNYVTVLSIVASPTSRGSVTLASNDPFAHPSINPAILTTNFDVQAMVQAMNDAQTFLAAEPWQKDFKPVVFGELANAKTDADKADLARKTAVTVNHPAGTARMSPVNAKWGVVDPELKVKGTKGLRVVDASIFPVIPECHIQAAVYIIAERAADLIKTAYGL</sequence>
<evidence type="ECO:0000313" key="10">
    <source>
        <dbReference type="EMBL" id="KAK7685401.1"/>
    </source>
</evidence>
<evidence type="ECO:0000313" key="11">
    <source>
        <dbReference type="Proteomes" id="UP001385951"/>
    </source>
</evidence>
<dbReference type="GO" id="GO:0050660">
    <property type="term" value="F:flavin adenine dinucleotide binding"/>
    <property type="evidence" value="ECO:0007669"/>
    <property type="project" value="InterPro"/>
</dbReference>
<evidence type="ECO:0000256" key="6">
    <source>
        <dbReference type="ARBA" id="ARBA00023002"/>
    </source>
</evidence>
<dbReference type="InterPro" id="IPR007867">
    <property type="entry name" value="GMC_OxRtase_C"/>
</dbReference>
<feature type="active site" description="Proton donor" evidence="7">
    <location>
        <position position="514"/>
    </location>
</feature>
<keyword evidence="3 8" id="KW-0285">Flavoprotein</keyword>
<evidence type="ECO:0000256" key="3">
    <source>
        <dbReference type="ARBA" id="ARBA00022630"/>
    </source>
</evidence>
<dbReference type="SUPFAM" id="SSF54373">
    <property type="entry name" value="FAD-linked reductases, C-terminal domain"/>
    <property type="match status" value="1"/>
</dbReference>
<dbReference type="EMBL" id="JASBNA010000020">
    <property type="protein sequence ID" value="KAK7685401.1"/>
    <property type="molecule type" value="Genomic_DNA"/>
</dbReference>
<comment type="cofactor">
    <cofactor evidence="1">
        <name>FAD</name>
        <dbReference type="ChEBI" id="CHEBI:57692"/>
    </cofactor>
</comment>
<name>A0AAW0FWW5_9APHY</name>
<comment type="caution">
    <text evidence="10">The sequence shown here is derived from an EMBL/GenBank/DDBJ whole genome shotgun (WGS) entry which is preliminary data.</text>
</comment>
<evidence type="ECO:0000256" key="8">
    <source>
        <dbReference type="RuleBase" id="RU003968"/>
    </source>
</evidence>
<keyword evidence="5 8" id="KW-0274">FAD</keyword>
<feature type="domain" description="Glucose-methanol-choline oxidoreductase N-terminal" evidence="9">
    <location>
        <begin position="92"/>
        <end position="115"/>
    </location>
</feature>
<keyword evidence="4" id="KW-0732">Signal</keyword>
<evidence type="ECO:0000256" key="2">
    <source>
        <dbReference type="ARBA" id="ARBA00010790"/>
    </source>
</evidence>
<gene>
    <name evidence="10" type="ORF">QCA50_011264</name>
</gene>
<protein>
    <recommendedName>
        <fullName evidence="9">Glucose-methanol-choline oxidoreductase N-terminal domain-containing protein</fullName>
    </recommendedName>
</protein>
<organism evidence="10 11">
    <name type="scientific">Cerrena zonata</name>
    <dbReference type="NCBI Taxonomy" id="2478898"/>
    <lineage>
        <taxon>Eukaryota</taxon>
        <taxon>Fungi</taxon>
        <taxon>Dikarya</taxon>
        <taxon>Basidiomycota</taxon>
        <taxon>Agaricomycotina</taxon>
        <taxon>Agaricomycetes</taxon>
        <taxon>Polyporales</taxon>
        <taxon>Cerrenaceae</taxon>
        <taxon>Cerrena</taxon>
    </lineage>
</organism>
<dbReference type="Gene3D" id="3.30.560.10">
    <property type="entry name" value="Glucose Oxidase, domain 3"/>
    <property type="match status" value="1"/>
</dbReference>
<evidence type="ECO:0000256" key="7">
    <source>
        <dbReference type="PIRSR" id="PIRSR000137-1"/>
    </source>
</evidence>
<evidence type="ECO:0000259" key="9">
    <source>
        <dbReference type="PROSITE" id="PS00623"/>
    </source>
</evidence>
<dbReference type="Pfam" id="PF00732">
    <property type="entry name" value="GMC_oxred_N"/>
    <property type="match status" value="1"/>
</dbReference>
<keyword evidence="11" id="KW-1185">Reference proteome</keyword>
<dbReference type="PIRSF" id="PIRSF000137">
    <property type="entry name" value="Alcohol_oxidase"/>
    <property type="match status" value="1"/>
</dbReference>